<sequence>MMAHLTRFAVLAFVVIWGSRVSFGDKDIGEEDYYERFQKIPPAIETAKKFYKNFLGGETRRIHKRQILGNFFDVVLVIDSSSSVSSGEFVKGLSALRELVDKSRNDTNYAAITYATRAKIEFDFASSTDVAGKLRALKRSGGKTNTQAALKLCQRMYVEDQYGARPESFRRILLVTDGQSNINRNETIPSAVQLKILGIEVFVIAVGEYLEGIKELVQIASSTDAHMYRVLNLSGLAEMIKLIPDVGQRTWIEETFGKSSEEGEEEAGPLGKL</sequence>
<evidence type="ECO:0000313" key="4">
    <source>
        <dbReference type="Proteomes" id="UP001163046"/>
    </source>
</evidence>
<protein>
    <recommendedName>
        <fullName evidence="2">VWFA domain-containing protein</fullName>
    </recommendedName>
</protein>
<proteinExistence type="predicted"/>
<feature type="chain" id="PRO_5040988897" description="VWFA domain-containing protein" evidence="1">
    <location>
        <begin position="25"/>
        <end position="273"/>
    </location>
</feature>
<keyword evidence="1" id="KW-0732">Signal</keyword>
<dbReference type="Proteomes" id="UP001163046">
    <property type="component" value="Unassembled WGS sequence"/>
</dbReference>
<evidence type="ECO:0000313" key="3">
    <source>
        <dbReference type="EMBL" id="KAJ7377934.1"/>
    </source>
</evidence>
<keyword evidence="4" id="KW-1185">Reference proteome</keyword>
<dbReference type="Pfam" id="PF00092">
    <property type="entry name" value="VWA"/>
    <property type="match status" value="1"/>
</dbReference>
<dbReference type="InterPro" id="IPR050525">
    <property type="entry name" value="ECM_Assembly_Org"/>
</dbReference>
<dbReference type="AlphaFoldDB" id="A0A9W9ZD34"/>
<reference evidence="3" key="1">
    <citation type="submission" date="2023-01" db="EMBL/GenBank/DDBJ databases">
        <title>Genome assembly of the deep-sea coral Lophelia pertusa.</title>
        <authorList>
            <person name="Herrera S."/>
            <person name="Cordes E."/>
        </authorList>
    </citation>
    <scope>NUCLEOTIDE SEQUENCE</scope>
    <source>
        <strain evidence="3">USNM1676648</strain>
        <tissue evidence="3">Polyp</tissue>
    </source>
</reference>
<dbReference type="EMBL" id="MU826370">
    <property type="protein sequence ID" value="KAJ7377934.1"/>
    <property type="molecule type" value="Genomic_DNA"/>
</dbReference>
<dbReference type="PANTHER" id="PTHR24020">
    <property type="entry name" value="COLLAGEN ALPHA"/>
    <property type="match status" value="1"/>
</dbReference>
<dbReference type="InterPro" id="IPR036465">
    <property type="entry name" value="vWFA_dom_sf"/>
</dbReference>
<evidence type="ECO:0000256" key="1">
    <source>
        <dbReference type="SAM" id="SignalP"/>
    </source>
</evidence>
<feature type="domain" description="VWFA" evidence="2">
    <location>
        <begin position="73"/>
        <end position="243"/>
    </location>
</feature>
<organism evidence="3 4">
    <name type="scientific">Desmophyllum pertusum</name>
    <dbReference type="NCBI Taxonomy" id="174260"/>
    <lineage>
        <taxon>Eukaryota</taxon>
        <taxon>Metazoa</taxon>
        <taxon>Cnidaria</taxon>
        <taxon>Anthozoa</taxon>
        <taxon>Hexacorallia</taxon>
        <taxon>Scleractinia</taxon>
        <taxon>Caryophylliina</taxon>
        <taxon>Caryophylliidae</taxon>
        <taxon>Desmophyllum</taxon>
    </lineage>
</organism>
<dbReference type="InterPro" id="IPR002035">
    <property type="entry name" value="VWF_A"/>
</dbReference>
<evidence type="ECO:0000259" key="2">
    <source>
        <dbReference type="PROSITE" id="PS50234"/>
    </source>
</evidence>
<name>A0A9W9ZD34_9CNID</name>
<dbReference type="PANTHER" id="PTHR24020:SF20">
    <property type="entry name" value="PH DOMAIN-CONTAINING PROTEIN"/>
    <property type="match status" value="1"/>
</dbReference>
<comment type="caution">
    <text evidence="3">The sequence shown here is derived from an EMBL/GenBank/DDBJ whole genome shotgun (WGS) entry which is preliminary data.</text>
</comment>
<dbReference type="OrthoDB" id="6132182at2759"/>
<feature type="signal peptide" evidence="1">
    <location>
        <begin position="1"/>
        <end position="24"/>
    </location>
</feature>
<dbReference type="Gene3D" id="3.40.50.410">
    <property type="entry name" value="von Willebrand factor, type A domain"/>
    <property type="match status" value="1"/>
</dbReference>
<dbReference type="SUPFAM" id="SSF53300">
    <property type="entry name" value="vWA-like"/>
    <property type="match status" value="1"/>
</dbReference>
<dbReference type="SMART" id="SM00327">
    <property type="entry name" value="VWA"/>
    <property type="match status" value="1"/>
</dbReference>
<dbReference type="CDD" id="cd00198">
    <property type="entry name" value="vWFA"/>
    <property type="match status" value="1"/>
</dbReference>
<accession>A0A9W9ZD34</accession>
<dbReference type="PRINTS" id="PR00453">
    <property type="entry name" value="VWFADOMAIN"/>
</dbReference>
<gene>
    <name evidence="3" type="ORF">OS493_025248</name>
</gene>
<dbReference type="PROSITE" id="PS50234">
    <property type="entry name" value="VWFA"/>
    <property type="match status" value="1"/>
</dbReference>